<dbReference type="CDD" id="cd07326">
    <property type="entry name" value="M56_BlaR1_MecR1_like"/>
    <property type="match status" value="1"/>
</dbReference>
<keyword evidence="7" id="KW-0812">Transmembrane</keyword>
<accession>A0A9W6VKQ1</accession>
<protein>
    <recommendedName>
        <fullName evidence="8">Peptidase M48 domain-containing protein</fullName>
    </recommendedName>
</protein>
<keyword evidence="3 6" id="KW-0378">Hydrolase</keyword>
<keyword evidence="5 6" id="KW-0482">Metalloprotease</keyword>
<dbReference type="GO" id="GO:0006508">
    <property type="term" value="P:proteolysis"/>
    <property type="evidence" value="ECO:0007669"/>
    <property type="project" value="UniProtKB-KW"/>
</dbReference>
<comment type="caution">
    <text evidence="9">The sequence shown here is derived from an EMBL/GenBank/DDBJ whole genome shotgun (WGS) entry which is preliminary data.</text>
</comment>
<reference evidence="9" key="1">
    <citation type="submission" date="2023-03" db="EMBL/GenBank/DDBJ databases">
        <title>Actinoallomurus iriomotensis NBRC 103681.</title>
        <authorList>
            <person name="Ichikawa N."/>
            <person name="Sato H."/>
            <person name="Tonouchi N."/>
        </authorList>
    </citation>
    <scope>NUCLEOTIDE SEQUENCE</scope>
    <source>
        <strain evidence="9">NBRC 103681</strain>
    </source>
</reference>
<dbReference type="AlphaFoldDB" id="A0A9W6VKQ1"/>
<dbReference type="Pfam" id="PF01435">
    <property type="entry name" value="Peptidase_M48"/>
    <property type="match status" value="1"/>
</dbReference>
<evidence type="ECO:0000256" key="2">
    <source>
        <dbReference type="ARBA" id="ARBA00022723"/>
    </source>
</evidence>
<feature type="transmembrane region" description="Helical" evidence="7">
    <location>
        <begin position="86"/>
        <end position="105"/>
    </location>
</feature>
<evidence type="ECO:0000256" key="5">
    <source>
        <dbReference type="ARBA" id="ARBA00023049"/>
    </source>
</evidence>
<keyword evidence="7" id="KW-1133">Transmembrane helix</keyword>
<dbReference type="InterPro" id="IPR001915">
    <property type="entry name" value="Peptidase_M48"/>
</dbReference>
<proteinExistence type="inferred from homology"/>
<dbReference type="GO" id="GO:0046872">
    <property type="term" value="F:metal ion binding"/>
    <property type="evidence" value="ECO:0007669"/>
    <property type="project" value="UniProtKB-KW"/>
</dbReference>
<dbReference type="Gene3D" id="3.30.2010.10">
    <property type="entry name" value="Metalloproteases ('zincins'), catalytic domain"/>
    <property type="match status" value="1"/>
</dbReference>
<keyword evidence="2" id="KW-0479">Metal-binding</keyword>
<dbReference type="Proteomes" id="UP001165135">
    <property type="component" value="Unassembled WGS sequence"/>
</dbReference>
<sequence length="308" mass="33081">MILLGGLGLIVLALGAGAGPLLRRGAWSHRLPRAAVFAWTGALAGAIAAAVGMVAVVSTGHRGLGHRIAEWLVNCWHHHEGGDTRWYALNAMVLGATLTAVYVAARRYRRTLLQRRRHHEALQFVVRASTELDDVCVLDHPVPVAYCVPARTRPIVVSSGALDQLADGELRAVLAHERAHLRHRHHVLLTVVDALAAALAWLPTFRDARRHLPLLLEMTADEIAARRCGRQTVATALRKLAISPSPAGGLAAGGSDHTQLDQRLARLETSPPADDAQVRRLTRVTAATSVAVPVLICAAWISATPLLC</sequence>
<dbReference type="PANTHER" id="PTHR34978:SF3">
    <property type="entry name" value="SLR0241 PROTEIN"/>
    <property type="match status" value="1"/>
</dbReference>
<dbReference type="PANTHER" id="PTHR34978">
    <property type="entry name" value="POSSIBLE SENSOR-TRANSDUCER PROTEIN BLAR"/>
    <property type="match status" value="1"/>
</dbReference>
<organism evidence="9 10">
    <name type="scientific">Actinoallomurus iriomotensis</name>
    <dbReference type="NCBI Taxonomy" id="478107"/>
    <lineage>
        <taxon>Bacteria</taxon>
        <taxon>Bacillati</taxon>
        <taxon>Actinomycetota</taxon>
        <taxon>Actinomycetes</taxon>
        <taxon>Streptosporangiales</taxon>
        <taxon>Thermomonosporaceae</taxon>
        <taxon>Actinoallomurus</taxon>
    </lineage>
</organism>
<feature type="transmembrane region" description="Helical" evidence="7">
    <location>
        <begin position="284"/>
        <end position="303"/>
    </location>
</feature>
<evidence type="ECO:0000313" key="10">
    <source>
        <dbReference type="Proteomes" id="UP001165135"/>
    </source>
</evidence>
<evidence type="ECO:0000313" key="9">
    <source>
        <dbReference type="EMBL" id="GLY75533.1"/>
    </source>
</evidence>
<feature type="domain" description="Peptidase M48" evidence="8">
    <location>
        <begin position="114"/>
        <end position="196"/>
    </location>
</feature>
<evidence type="ECO:0000256" key="1">
    <source>
        <dbReference type="ARBA" id="ARBA00022670"/>
    </source>
</evidence>
<evidence type="ECO:0000256" key="7">
    <source>
        <dbReference type="SAM" id="Phobius"/>
    </source>
</evidence>
<feature type="transmembrane region" description="Helical" evidence="7">
    <location>
        <begin position="34"/>
        <end position="57"/>
    </location>
</feature>
<evidence type="ECO:0000259" key="8">
    <source>
        <dbReference type="Pfam" id="PF01435"/>
    </source>
</evidence>
<dbReference type="InterPro" id="IPR052173">
    <property type="entry name" value="Beta-lactam_resp_regulator"/>
</dbReference>
<dbReference type="EMBL" id="BSTJ01000004">
    <property type="protein sequence ID" value="GLY75533.1"/>
    <property type="molecule type" value="Genomic_DNA"/>
</dbReference>
<dbReference type="RefSeq" id="WP_285622670.1">
    <property type="nucleotide sequence ID" value="NZ_BSTJ01000004.1"/>
</dbReference>
<evidence type="ECO:0000256" key="3">
    <source>
        <dbReference type="ARBA" id="ARBA00022801"/>
    </source>
</evidence>
<name>A0A9W6VKQ1_9ACTN</name>
<evidence type="ECO:0000256" key="6">
    <source>
        <dbReference type="RuleBase" id="RU003983"/>
    </source>
</evidence>
<keyword evidence="1 6" id="KW-0645">Protease</keyword>
<evidence type="ECO:0000256" key="4">
    <source>
        <dbReference type="ARBA" id="ARBA00022833"/>
    </source>
</evidence>
<gene>
    <name evidence="9" type="ORF">Airi01_038000</name>
</gene>
<keyword evidence="4 6" id="KW-0862">Zinc</keyword>
<keyword evidence="7" id="KW-0472">Membrane</keyword>
<comment type="cofactor">
    <cofactor evidence="6">
        <name>Zn(2+)</name>
        <dbReference type="ChEBI" id="CHEBI:29105"/>
    </cofactor>
    <text evidence="6">Binds 1 zinc ion per subunit.</text>
</comment>
<dbReference type="GO" id="GO:0004222">
    <property type="term" value="F:metalloendopeptidase activity"/>
    <property type="evidence" value="ECO:0007669"/>
    <property type="project" value="InterPro"/>
</dbReference>
<comment type="similarity">
    <text evidence="6">Belongs to the peptidase M48 family.</text>
</comment>